<dbReference type="GO" id="GO:0004519">
    <property type="term" value="F:endonuclease activity"/>
    <property type="evidence" value="ECO:0007669"/>
    <property type="project" value="UniProtKB-KW"/>
</dbReference>
<dbReference type="EMBL" id="VSBS01001010">
    <property type="protein sequence ID" value="TXS99417.1"/>
    <property type="molecule type" value="Genomic_DNA"/>
</dbReference>
<name>A0A5C9AJB0_ECOLX</name>
<dbReference type="InterPro" id="IPR036279">
    <property type="entry name" value="5-3_exonuclease_C_sf"/>
</dbReference>
<evidence type="ECO:0000313" key="1">
    <source>
        <dbReference type="EMBL" id="TXS99417.1"/>
    </source>
</evidence>
<keyword evidence="1" id="KW-0378">Hydrolase</keyword>
<gene>
    <name evidence="1" type="ORF">FWK02_22870</name>
</gene>
<dbReference type="Proteomes" id="UP000321461">
    <property type="component" value="Unassembled WGS sequence"/>
</dbReference>
<keyword evidence="1" id="KW-0255">Endonuclease</keyword>
<dbReference type="AlphaFoldDB" id="A0A5C9AJB0"/>
<evidence type="ECO:0000313" key="2">
    <source>
        <dbReference type="Proteomes" id="UP000321461"/>
    </source>
</evidence>
<proteinExistence type="predicted"/>
<protein>
    <submittedName>
        <fullName evidence="1">Flap endonuclease Xni</fullName>
    </submittedName>
</protein>
<dbReference type="SUPFAM" id="SSF47807">
    <property type="entry name" value="5' to 3' exonuclease, C-terminal subdomain"/>
    <property type="match status" value="1"/>
</dbReference>
<accession>A0A5C9AJB0</accession>
<reference evidence="1 2" key="1">
    <citation type="submission" date="2019-08" db="EMBL/GenBank/DDBJ databases">
        <title>Whole genome analysis of cultivated E. coli strains isolated from CD patients and healthy donors.</title>
        <authorList>
            <person name="Siniagina M.N."/>
            <person name="Markelova M.I."/>
            <person name="Laikov A.V."/>
            <person name="Boulygina E.A."/>
            <person name="Khusnutdinova D.R."/>
            <person name="Kharchenko A."/>
            <person name="Grigoryeva T.V."/>
        </authorList>
    </citation>
    <scope>NUCLEOTIDE SEQUENCE [LARGE SCALE GENOMIC DNA]</scope>
    <source>
        <strain evidence="1 2">3_77_5</strain>
    </source>
</reference>
<dbReference type="Gene3D" id="1.10.150.20">
    <property type="entry name" value="5' to 3' exonuclease, C-terminal subdomain"/>
    <property type="match status" value="1"/>
</dbReference>
<comment type="caution">
    <text evidence="1">The sequence shown here is derived from an EMBL/GenBank/DDBJ whole genome shotgun (WGS) entry which is preliminary data.</text>
</comment>
<sequence length="52" mass="6192">LEGIYENLDAVAEKWRKKLETHKEMAFLCRDIARLQTDLHIDGNLQQLRLVR</sequence>
<keyword evidence="1" id="KW-0540">Nuclease</keyword>
<organism evidence="1 2">
    <name type="scientific">Escherichia coli</name>
    <dbReference type="NCBI Taxonomy" id="562"/>
    <lineage>
        <taxon>Bacteria</taxon>
        <taxon>Pseudomonadati</taxon>
        <taxon>Pseudomonadota</taxon>
        <taxon>Gammaproteobacteria</taxon>
        <taxon>Enterobacterales</taxon>
        <taxon>Enterobacteriaceae</taxon>
        <taxon>Escherichia</taxon>
    </lineage>
</organism>
<feature type="non-terminal residue" evidence="1">
    <location>
        <position position="1"/>
    </location>
</feature>